<name>N9ZPR5_9FIRM</name>
<proteinExistence type="inferred from homology"/>
<dbReference type="Pfam" id="PF00126">
    <property type="entry name" value="HTH_1"/>
    <property type="match status" value="1"/>
</dbReference>
<dbReference type="InterPro" id="IPR050950">
    <property type="entry name" value="HTH-type_LysR_regulators"/>
</dbReference>
<dbReference type="InterPro" id="IPR005119">
    <property type="entry name" value="LysR_subst-bd"/>
</dbReference>
<evidence type="ECO:0000256" key="2">
    <source>
        <dbReference type="ARBA" id="ARBA00023015"/>
    </source>
</evidence>
<dbReference type="AlphaFoldDB" id="N9ZPR5"/>
<dbReference type="Gene3D" id="3.40.190.290">
    <property type="match status" value="1"/>
</dbReference>
<dbReference type="PROSITE" id="PS50931">
    <property type="entry name" value="HTH_LYSR"/>
    <property type="match status" value="1"/>
</dbReference>
<dbReference type="PANTHER" id="PTHR30419:SF30">
    <property type="entry name" value="LYSR FAMILY TRANSCRIPTIONAL REGULATOR"/>
    <property type="match status" value="1"/>
</dbReference>
<feature type="domain" description="HTH lysR-type" evidence="5">
    <location>
        <begin position="1"/>
        <end position="58"/>
    </location>
</feature>
<evidence type="ECO:0000313" key="6">
    <source>
        <dbReference type="EMBL" id="ENZ41860.1"/>
    </source>
</evidence>
<dbReference type="EMBL" id="AGYG01000009">
    <property type="protein sequence ID" value="ENZ41860.1"/>
    <property type="molecule type" value="Genomic_DNA"/>
</dbReference>
<reference evidence="6 7" key="1">
    <citation type="submission" date="2013-01" db="EMBL/GenBank/DDBJ databases">
        <title>The Genome Sequence of Clostridium bolteae 90B8.</title>
        <authorList>
            <consortium name="The Broad Institute Genome Sequencing Platform"/>
            <person name="Earl A."/>
            <person name="Ward D."/>
            <person name="Feldgarden M."/>
            <person name="Gevers D."/>
            <person name="Courvalin P."/>
            <person name="Lambert T."/>
            <person name="Walker B."/>
            <person name="Young S.K."/>
            <person name="Zeng Q."/>
            <person name="Gargeya S."/>
            <person name="Fitzgerald M."/>
            <person name="Haas B."/>
            <person name="Abouelleil A."/>
            <person name="Alvarado L."/>
            <person name="Arachchi H.M."/>
            <person name="Berlin A.M."/>
            <person name="Chapman S.B."/>
            <person name="Dewar J."/>
            <person name="Goldberg J."/>
            <person name="Griggs A."/>
            <person name="Gujja S."/>
            <person name="Hansen M."/>
            <person name="Howarth C."/>
            <person name="Imamovic A."/>
            <person name="Larimer J."/>
            <person name="McCowan C."/>
            <person name="Murphy C."/>
            <person name="Neiman D."/>
            <person name="Pearson M."/>
            <person name="Priest M."/>
            <person name="Roberts A."/>
            <person name="Saif S."/>
            <person name="Shea T."/>
            <person name="Sisk P."/>
            <person name="Sykes S."/>
            <person name="Wortman J."/>
            <person name="Nusbaum C."/>
            <person name="Birren B."/>
        </authorList>
    </citation>
    <scope>NUCLEOTIDE SEQUENCE [LARGE SCALE GENOMIC DNA]</scope>
    <source>
        <strain evidence="6 7">90B8</strain>
    </source>
</reference>
<dbReference type="Proteomes" id="UP000013041">
    <property type="component" value="Unassembled WGS sequence"/>
</dbReference>
<dbReference type="InterPro" id="IPR036388">
    <property type="entry name" value="WH-like_DNA-bd_sf"/>
</dbReference>
<dbReference type="GO" id="GO:0005829">
    <property type="term" value="C:cytosol"/>
    <property type="evidence" value="ECO:0007669"/>
    <property type="project" value="TreeGrafter"/>
</dbReference>
<evidence type="ECO:0000259" key="5">
    <source>
        <dbReference type="PROSITE" id="PS50931"/>
    </source>
</evidence>
<dbReference type="Pfam" id="PF03466">
    <property type="entry name" value="LysR_substrate"/>
    <property type="match status" value="1"/>
</dbReference>
<dbReference type="Gene3D" id="1.10.10.10">
    <property type="entry name" value="Winged helix-like DNA-binding domain superfamily/Winged helix DNA-binding domain"/>
    <property type="match status" value="1"/>
</dbReference>
<organism evidence="6 7">
    <name type="scientific">Enterocloster bolteae 90B8</name>
    <dbReference type="NCBI Taxonomy" id="997897"/>
    <lineage>
        <taxon>Bacteria</taxon>
        <taxon>Bacillati</taxon>
        <taxon>Bacillota</taxon>
        <taxon>Clostridia</taxon>
        <taxon>Lachnospirales</taxon>
        <taxon>Lachnospiraceae</taxon>
        <taxon>Enterocloster</taxon>
    </lineage>
</organism>
<dbReference type="RefSeq" id="WP_002571507.1">
    <property type="nucleotide sequence ID" value="NZ_KB851149.1"/>
</dbReference>
<evidence type="ECO:0000256" key="3">
    <source>
        <dbReference type="ARBA" id="ARBA00023125"/>
    </source>
</evidence>
<evidence type="ECO:0000313" key="7">
    <source>
        <dbReference type="Proteomes" id="UP000013041"/>
    </source>
</evidence>
<dbReference type="PATRIC" id="fig|997897.5.peg.1317"/>
<dbReference type="GO" id="GO:0003700">
    <property type="term" value="F:DNA-binding transcription factor activity"/>
    <property type="evidence" value="ECO:0007669"/>
    <property type="project" value="InterPro"/>
</dbReference>
<evidence type="ECO:0000256" key="4">
    <source>
        <dbReference type="ARBA" id="ARBA00023163"/>
    </source>
</evidence>
<protein>
    <recommendedName>
        <fullName evidence="5">HTH lysR-type domain-containing protein</fullName>
    </recommendedName>
</protein>
<sequence length="306" mass="34738">MEFRNLYSFLRVAELGNVTKAANELGYAQSTVTTQIKQLEAEIGYPLFEHVGRRVTLTLHGQQLIPLANQILSVEQQIQQINHTDPAEIHGTLKIGIVESIMNSLLIDNIKKYREQFPKVMIQIYPAVTIPLFEMLHHNEVDLIFAMGNHFNSNGCICACSHNERAVFVSSVEHPLAQREELSLSEVLAQPLILTGDITFLRSELSKEAYSRGLEINPVIQTESSNIILRLVRQDLGISFLPEHLAYSAFMDGKIAVLPVSDYSLAFQVHIFYHKNKFLSPQMIALIQIIQDYWKNHDQSIDPFPD</sequence>
<dbReference type="SUPFAM" id="SSF46785">
    <property type="entry name" value="Winged helix' DNA-binding domain"/>
    <property type="match status" value="1"/>
</dbReference>
<dbReference type="PRINTS" id="PR00039">
    <property type="entry name" value="HTHLYSR"/>
</dbReference>
<accession>N9ZPR5</accession>
<dbReference type="HOGENOM" id="CLU_039613_6_1_9"/>
<evidence type="ECO:0000256" key="1">
    <source>
        <dbReference type="ARBA" id="ARBA00009437"/>
    </source>
</evidence>
<keyword evidence="3" id="KW-0238">DNA-binding</keyword>
<keyword evidence="4" id="KW-0804">Transcription</keyword>
<dbReference type="InterPro" id="IPR000847">
    <property type="entry name" value="LysR_HTH_N"/>
</dbReference>
<dbReference type="FunFam" id="1.10.10.10:FF:000001">
    <property type="entry name" value="LysR family transcriptional regulator"/>
    <property type="match status" value="1"/>
</dbReference>
<dbReference type="SUPFAM" id="SSF53850">
    <property type="entry name" value="Periplasmic binding protein-like II"/>
    <property type="match status" value="1"/>
</dbReference>
<comment type="caution">
    <text evidence="6">The sequence shown here is derived from an EMBL/GenBank/DDBJ whole genome shotgun (WGS) entry which is preliminary data.</text>
</comment>
<dbReference type="InterPro" id="IPR036390">
    <property type="entry name" value="WH_DNA-bd_sf"/>
</dbReference>
<dbReference type="CDD" id="cd05466">
    <property type="entry name" value="PBP2_LTTR_substrate"/>
    <property type="match status" value="1"/>
</dbReference>
<dbReference type="PANTHER" id="PTHR30419">
    <property type="entry name" value="HTH-TYPE TRANSCRIPTIONAL REGULATOR YBHD"/>
    <property type="match status" value="1"/>
</dbReference>
<dbReference type="GO" id="GO:0003677">
    <property type="term" value="F:DNA binding"/>
    <property type="evidence" value="ECO:0007669"/>
    <property type="project" value="UniProtKB-KW"/>
</dbReference>
<keyword evidence="2" id="KW-0805">Transcription regulation</keyword>
<gene>
    <name evidence="6" type="ORF">HMPREF1097_01236</name>
</gene>
<comment type="similarity">
    <text evidence="1">Belongs to the LysR transcriptional regulatory family.</text>
</comment>